<sequence>MLLLHEQNLSPEAIVEAVSSILHGAGSGCNATFEGAYGGDEYHVFRVSFSDMPSVCLRVEHARHEDAPQAILDRVEGERRMYERLGKVDFHWSTRLVGASLSFANPIGYPFLVLDFAGEERLRWTDEVPRQPARAALLRRLAEIQMQLVQRTLETRDMTAYEYFEQKIQRRLTRIRQGNLPELAEQDVLDQLALLPRVLGEDKNNRLFAMEHGDLKAESIISSGEQFTIEAYLLTPFCLDFRSSWLMTAPSSSIVDWGTAEMVPIMQAARLPPLLRCESADDVPTETMLRDRESYVAVAAMAAAATAATASAGKDTSTATAAAAMRKAQRGLNVDFRTLYLESIKSEGMLASMARAGWRLPYSELGGED</sequence>
<evidence type="ECO:0008006" key="3">
    <source>
        <dbReference type="Google" id="ProtNLM"/>
    </source>
</evidence>
<dbReference type="SUPFAM" id="SSF56112">
    <property type="entry name" value="Protein kinase-like (PK-like)"/>
    <property type="match status" value="1"/>
</dbReference>
<gene>
    <name evidence="1" type="ORF">BBA_04823</name>
</gene>
<organism evidence="1 2">
    <name type="scientific">Beauveria bassiana (strain ARSEF 2860)</name>
    <name type="common">White muscardine disease fungus</name>
    <name type="synonym">Tritirachium shiotae</name>
    <dbReference type="NCBI Taxonomy" id="655819"/>
    <lineage>
        <taxon>Eukaryota</taxon>
        <taxon>Fungi</taxon>
        <taxon>Dikarya</taxon>
        <taxon>Ascomycota</taxon>
        <taxon>Pezizomycotina</taxon>
        <taxon>Sordariomycetes</taxon>
        <taxon>Hypocreomycetidae</taxon>
        <taxon>Hypocreales</taxon>
        <taxon>Cordycipitaceae</taxon>
        <taxon>Beauveria</taxon>
    </lineage>
</organism>
<protein>
    <recommendedName>
        <fullName evidence="3">Aminoglycoside phosphotransferase domain-containing protein</fullName>
    </recommendedName>
</protein>
<evidence type="ECO:0000313" key="1">
    <source>
        <dbReference type="EMBL" id="EJP66330.1"/>
    </source>
</evidence>
<name>J4W7W3_BEAB2</name>
<proteinExistence type="predicted"/>
<dbReference type="InParanoid" id="J4W7W3"/>
<evidence type="ECO:0000313" key="2">
    <source>
        <dbReference type="Proteomes" id="UP000002762"/>
    </source>
</evidence>
<dbReference type="HOGENOM" id="CLU_073350_0_0_1"/>
<dbReference type="RefSeq" id="XP_008598142.1">
    <property type="nucleotide sequence ID" value="XM_008599920.1"/>
</dbReference>
<dbReference type="EMBL" id="JH725160">
    <property type="protein sequence ID" value="EJP66330.1"/>
    <property type="molecule type" value="Genomic_DNA"/>
</dbReference>
<dbReference type="AlphaFoldDB" id="J4W7W3"/>
<reference evidence="1 2" key="1">
    <citation type="journal article" date="2012" name="Sci. Rep.">
        <title>Genomic perspectives on the evolution of fungal entomopathogenicity in Beauveria bassiana.</title>
        <authorList>
            <person name="Xiao G."/>
            <person name="Ying S.H."/>
            <person name="Zheng P."/>
            <person name="Wang Z.L."/>
            <person name="Zhang S."/>
            <person name="Xie X.Q."/>
            <person name="Shang Y."/>
            <person name="St Leger R.J."/>
            <person name="Zhao G.P."/>
            <person name="Wang C."/>
            <person name="Feng M.G."/>
        </authorList>
    </citation>
    <scope>NUCLEOTIDE SEQUENCE [LARGE SCALE GENOMIC DNA]</scope>
    <source>
        <strain evidence="1 2">ARSEF 2860</strain>
    </source>
</reference>
<dbReference type="InterPro" id="IPR011009">
    <property type="entry name" value="Kinase-like_dom_sf"/>
</dbReference>
<dbReference type="Proteomes" id="UP000002762">
    <property type="component" value="Unassembled WGS sequence"/>
</dbReference>
<dbReference type="OrthoDB" id="4867133at2759"/>
<dbReference type="GeneID" id="19887835"/>
<accession>J4W7W3</accession>
<keyword evidence="2" id="KW-1185">Reference proteome</keyword>